<evidence type="ECO:0000313" key="13">
    <source>
        <dbReference type="Proteomes" id="UP000516373"/>
    </source>
</evidence>
<evidence type="ECO:0000256" key="9">
    <source>
        <dbReference type="SAM" id="Phobius"/>
    </source>
</evidence>
<name>A0A7G1NHW8_9ACTN</name>
<dbReference type="PANTHER" id="PTHR24421">
    <property type="entry name" value="NITRATE/NITRITE SENSOR PROTEIN NARX-RELATED"/>
    <property type="match status" value="1"/>
</dbReference>
<keyword evidence="9" id="KW-0472">Membrane</keyword>
<gene>
    <name evidence="12" type="ORF">GCM10017668_46260</name>
</gene>
<accession>A0A7G1NHW8</accession>
<keyword evidence="4" id="KW-0808">Transferase</keyword>
<proteinExistence type="predicted"/>
<sequence length="398" mass="40892">MSGVPASALPSVAPGGDGPQAPAALRRFASGALPVLVALVDGLVVNGLTPGHGTWLALVAAGALLLRRPAPEVAVLAGLPGLYLGHIAFAPLIALYCVAVRRGHALVGVAGAAAVAVAWFLPHPAAGVSSLALDRETALLALDCCGVAAGVVVLGRSVRSRQERLRAAMERRAWENQVLTERVLATERNRLAREMHDIVAHKVSLISLQAGALQVGRPGDTDVRTTARTIHELSVQTLTELRHLVGVLRTAGDPGAQGAPGAGLAGLTDLVRDSGLTVDLDVSVPPLPVPEPVERAAYRTVQEALTNIRKHAPGARARVRVRCAAGLHVEVHNTAPGHRPAGPALLGGGHGLVGLRERAHLLGGAFHAAPTPDGGFTVKAVFPVGWTGTRHGTGTSAM</sequence>
<feature type="transmembrane region" description="Helical" evidence="9">
    <location>
        <begin position="137"/>
        <end position="155"/>
    </location>
</feature>
<evidence type="ECO:0000313" key="12">
    <source>
        <dbReference type="EMBL" id="BCL22783.1"/>
    </source>
</evidence>
<dbReference type="InterPro" id="IPR050482">
    <property type="entry name" value="Sensor_HK_TwoCompSys"/>
</dbReference>
<evidence type="ECO:0000256" key="4">
    <source>
        <dbReference type="ARBA" id="ARBA00022679"/>
    </source>
</evidence>
<evidence type="ECO:0000256" key="1">
    <source>
        <dbReference type="ARBA" id="ARBA00000085"/>
    </source>
</evidence>
<dbReference type="GO" id="GO:0046983">
    <property type="term" value="F:protein dimerization activity"/>
    <property type="evidence" value="ECO:0007669"/>
    <property type="project" value="InterPro"/>
</dbReference>
<dbReference type="AlphaFoldDB" id="A0A7G1NHW8"/>
<keyword evidence="9" id="KW-1133">Transmembrane helix</keyword>
<dbReference type="Pfam" id="PF07730">
    <property type="entry name" value="HisKA_3"/>
    <property type="match status" value="1"/>
</dbReference>
<evidence type="ECO:0000256" key="7">
    <source>
        <dbReference type="ARBA" id="ARBA00022840"/>
    </source>
</evidence>
<dbReference type="Proteomes" id="UP000516373">
    <property type="component" value="Chromosome"/>
</dbReference>
<dbReference type="InterPro" id="IPR003594">
    <property type="entry name" value="HATPase_dom"/>
</dbReference>
<dbReference type="KEGG" id="stui:GCM10017668_46260"/>
<keyword evidence="6 12" id="KW-0418">Kinase</keyword>
<comment type="catalytic activity">
    <reaction evidence="1">
        <text>ATP + protein L-histidine = ADP + protein N-phospho-L-histidine.</text>
        <dbReference type="EC" id="2.7.13.3"/>
    </reaction>
</comment>
<dbReference type="EC" id="2.7.13.3" evidence="2"/>
<feature type="transmembrane region" description="Helical" evidence="9">
    <location>
        <begin position="105"/>
        <end position="125"/>
    </location>
</feature>
<evidence type="ECO:0000256" key="8">
    <source>
        <dbReference type="ARBA" id="ARBA00023012"/>
    </source>
</evidence>
<dbReference type="SUPFAM" id="SSF55874">
    <property type="entry name" value="ATPase domain of HSP90 chaperone/DNA topoisomerase II/histidine kinase"/>
    <property type="match status" value="1"/>
</dbReference>
<reference evidence="12 13" key="1">
    <citation type="journal article" date="2014" name="Int. J. Syst. Evol. Microbiol.">
        <title>Complete genome sequence of Corynebacterium casei LMG S-19264T (=DSM 44701T), isolated from a smear-ripened cheese.</title>
        <authorList>
            <consortium name="US DOE Joint Genome Institute (JGI-PGF)"/>
            <person name="Walter F."/>
            <person name="Albersmeier A."/>
            <person name="Kalinowski J."/>
            <person name="Ruckert C."/>
        </authorList>
    </citation>
    <scope>NUCLEOTIDE SEQUENCE [LARGE SCALE GENOMIC DNA]</scope>
    <source>
        <strain evidence="12 13">JCM 4255</strain>
    </source>
</reference>
<protein>
    <recommendedName>
        <fullName evidence="2">histidine kinase</fullName>
        <ecNumber evidence="2">2.7.13.3</ecNumber>
    </recommendedName>
</protein>
<feature type="domain" description="Signal transduction histidine kinase subgroup 3 dimerisation and phosphoacceptor" evidence="11">
    <location>
        <begin position="187"/>
        <end position="251"/>
    </location>
</feature>
<dbReference type="CDD" id="cd16917">
    <property type="entry name" value="HATPase_UhpB-NarQ-NarX-like"/>
    <property type="match status" value="1"/>
</dbReference>
<keyword evidence="9" id="KW-0812">Transmembrane</keyword>
<evidence type="ECO:0000256" key="5">
    <source>
        <dbReference type="ARBA" id="ARBA00022741"/>
    </source>
</evidence>
<evidence type="ECO:0000256" key="2">
    <source>
        <dbReference type="ARBA" id="ARBA00012438"/>
    </source>
</evidence>
<dbReference type="PANTHER" id="PTHR24421:SF10">
    <property type="entry name" value="NITRATE_NITRITE SENSOR PROTEIN NARQ"/>
    <property type="match status" value="1"/>
</dbReference>
<dbReference type="InterPro" id="IPR036890">
    <property type="entry name" value="HATPase_C_sf"/>
</dbReference>
<keyword evidence="8" id="KW-0902">Two-component regulatory system</keyword>
<feature type="domain" description="Histidine kinase/HSP90-like ATPase" evidence="10">
    <location>
        <begin position="294"/>
        <end position="384"/>
    </location>
</feature>
<feature type="transmembrane region" description="Helical" evidence="9">
    <location>
        <begin position="73"/>
        <end position="98"/>
    </location>
</feature>
<dbReference type="Gene3D" id="1.20.5.1930">
    <property type="match status" value="1"/>
</dbReference>
<dbReference type="InterPro" id="IPR011712">
    <property type="entry name" value="Sig_transdc_His_kin_sub3_dim/P"/>
</dbReference>
<evidence type="ECO:0000259" key="11">
    <source>
        <dbReference type="Pfam" id="PF07730"/>
    </source>
</evidence>
<keyword evidence="5" id="KW-0547">Nucleotide-binding</keyword>
<evidence type="ECO:0000256" key="6">
    <source>
        <dbReference type="ARBA" id="ARBA00022777"/>
    </source>
</evidence>
<dbReference type="RefSeq" id="WP_190902402.1">
    <property type="nucleotide sequence ID" value="NZ_AP023439.1"/>
</dbReference>
<keyword evidence="3" id="KW-0597">Phosphoprotein</keyword>
<dbReference type="GO" id="GO:0016020">
    <property type="term" value="C:membrane"/>
    <property type="evidence" value="ECO:0007669"/>
    <property type="project" value="InterPro"/>
</dbReference>
<evidence type="ECO:0000259" key="10">
    <source>
        <dbReference type="Pfam" id="PF02518"/>
    </source>
</evidence>
<dbReference type="Gene3D" id="3.30.565.10">
    <property type="entry name" value="Histidine kinase-like ATPase, C-terminal domain"/>
    <property type="match status" value="1"/>
</dbReference>
<keyword evidence="7" id="KW-0067">ATP-binding</keyword>
<dbReference type="GO" id="GO:0000155">
    <property type="term" value="F:phosphorelay sensor kinase activity"/>
    <property type="evidence" value="ECO:0007669"/>
    <property type="project" value="InterPro"/>
</dbReference>
<dbReference type="EMBL" id="AP023439">
    <property type="protein sequence ID" value="BCL22783.1"/>
    <property type="molecule type" value="Genomic_DNA"/>
</dbReference>
<dbReference type="GO" id="GO:0005524">
    <property type="term" value="F:ATP binding"/>
    <property type="evidence" value="ECO:0007669"/>
    <property type="project" value="UniProtKB-KW"/>
</dbReference>
<dbReference type="Pfam" id="PF02518">
    <property type="entry name" value="HATPase_c"/>
    <property type="match status" value="1"/>
</dbReference>
<evidence type="ECO:0000256" key="3">
    <source>
        <dbReference type="ARBA" id="ARBA00022553"/>
    </source>
</evidence>
<organism evidence="12 13">
    <name type="scientific">Streptomyces tuirus</name>
    <dbReference type="NCBI Taxonomy" id="68278"/>
    <lineage>
        <taxon>Bacteria</taxon>
        <taxon>Bacillati</taxon>
        <taxon>Actinomycetota</taxon>
        <taxon>Actinomycetes</taxon>
        <taxon>Kitasatosporales</taxon>
        <taxon>Streptomycetaceae</taxon>
        <taxon>Streptomyces</taxon>
    </lineage>
</organism>